<dbReference type="PANTHER" id="PTHR30461">
    <property type="entry name" value="DNA-INVERTASE FROM LAMBDOID PROPHAGE"/>
    <property type="match status" value="1"/>
</dbReference>
<dbReference type="Gene3D" id="3.90.1750.20">
    <property type="entry name" value="Putative Large Serine Recombinase, Chain B, Domain 2"/>
    <property type="match status" value="1"/>
</dbReference>
<dbReference type="EMBL" id="FNAY01000043">
    <property type="protein sequence ID" value="SDG23879.1"/>
    <property type="molecule type" value="Genomic_DNA"/>
</dbReference>
<dbReference type="SMART" id="SM00857">
    <property type="entry name" value="Resolvase"/>
    <property type="match status" value="1"/>
</dbReference>
<dbReference type="CDD" id="cd00338">
    <property type="entry name" value="Ser_Recombinase"/>
    <property type="match status" value="1"/>
</dbReference>
<dbReference type="AlphaFoldDB" id="A0A1G7SN77"/>
<protein>
    <submittedName>
        <fullName evidence="4">Site-specific DNA recombinase</fullName>
    </submittedName>
</protein>
<dbReference type="Proteomes" id="UP000183812">
    <property type="component" value="Unassembled WGS sequence"/>
</dbReference>
<feature type="region of interest" description="Disordered" evidence="1">
    <location>
        <begin position="1"/>
        <end position="40"/>
    </location>
</feature>
<evidence type="ECO:0000313" key="4">
    <source>
        <dbReference type="EMBL" id="SDG23879.1"/>
    </source>
</evidence>
<dbReference type="Gene3D" id="3.40.50.1390">
    <property type="entry name" value="Resolvase, N-terminal catalytic domain"/>
    <property type="match status" value="1"/>
</dbReference>
<dbReference type="FunFam" id="3.40.50.1390:FF:000008">
    <property type="entry name" value="DNA recombinase"/>
    <property type="match status" value="1"/>
</dbReference>
<sequence length="525" mass="60082">MAGRELPSRKDPANSPPRRRAAEYVRMSTDHQKYSTENQSDAIRKYAEERGFELVRSYADAGKSGLRIEGREALQQLIQDVQDGTADFEVILVYDVSRWGRFQDADESAYYEYICRRANKQVEYCAEQFENDGGPVATIVKSVKRAMAGEYSRELSNKVFIGQCRLIERGFRQGGAAGFGLRRVLLDERGEVKAELKRGEHKSLQTDRVILVPGPDAEVRTVRWIYSRFLKHGRSESEIAAELNERGILTDLGRAWTRATVHQILTNEKYIGNNVYNRRSFKLKQKRVANGPEMWIRSEGAFDAIVEPKQFQKVQAIIAARNRRFSDDEMLDRLTRLFQRHGYISGLVIDEADGMPSSGAYAHRFGSLIRAYSLVGFTPDRDYHYIEVNRLLRLFHGDEVERVIREITRLGGTVTRNPATDLLTINGEFTVSVAVARCRETSTGGLRWKIRFDTGLVPDITIAIRMDRTNTAALDYYLLPQFEMRTKPLGLAEENGLMLDAFRFETLDFFFDMARRVPVAEVTPW</sequence>
<feature type="domain" description="Resolvase/invertase-type recombinase catalytic" evidence="2">
    <location>
        <begin position="20"/>
        <end position="170"/>
    </location>
</feature>
<dbReference type="PANTHER" id="PTHR30461:SF23">
    <property type="entry name" value="DNA RECOMBINASE-RELATED"/>
    <property type="match status" value="1"/>
</dbReference>
<dbReference type="PROSITE" id="PS51737">
    <property type="entry name" value="RECOMBINASE_DNA_BIND"/>
    <property type="match status" value="1"/>
</dbReference>
<dbReference type="InterPro" id="IPR006119">
    <property type="entry name" value="Resolv_N"/>
</dbReference>
<name>A0A1G7SN77_RHOCA</name>
<dbReference type="SUPFAM" id="SSF53041">
    <property type="entry name" value="Resolvase-like"/>
    <property type="match status" value="1"/>
</dbReference>
<reference evidence="4 5" key="1">
    <citation type="submission" date="2016-10" db="EMBL/GenBank/DDBJ databases">
        <authorList>
            <person name="de Groot N.N."/>
        </authorList>
    </citation>
    <scope>NUCLEOTIDE SEQUENCE [LARGE SCALE GENOMIC DNA]</scope>
    <source>
        <strain evidence="5">DSM 938 / 37b4</strain>
    </source>
</reference>
<proteinExistence type="predicted"/>
<feature type="domain" description="Recombinase" evidence="3">
    <location>
        <begin position="200"/>
        <end position="324"/>
    </location>
</feature>
<feature type="compositionally biased region" description="Basic and acidic residues" evidence="1">
    <location>
        <begin position="20"/>
        <end position="34"/>
    </location>
</feature>
<dbReference type="GO" id="GO:0003677">
    <property type="term" value="F:DNA binding"/>
    <property type="evidence" value="ECO:0007669"/>
    <property type="project" value="InterPro"/>
</dbReference>
<dbReference type="InterPro" id="IPR036162">
    <property type="entry name" value="Resolvase-like_N_sf"/>
</dbReference>
<dbReference type="PROSITE" id="PS51736">
    <property type="entry name" value="RECOMBINASES_3"/>
    <property type="match status" value="1"/>
</dbReference>
<dbReference type="RefSeq" id="WP_074556211.1">
    <property type="nucleotide sequence ID" value="NZ_CP119563.1"/>
</dbReference>
<organism evidence="4 5">
    <name type="scientific">Rhodobacter capsulatus</name>
    <name type="common">Rhodopseudomonas capsulata</name>
    <dbReference type="NCBI Taxonomy" id="1061"/>
    <lineage>
        <taxon>Bacteria</taxon>
        <taxon>Pseudomonadati</taxon>
        <taxon>Pseudomonadota</taxon>
        <taxon>Alphaproteobacteria</taxon>
        <taxon>Rhodobacterales</taxon>
        <taxon>Rhodobacter group</taxon>
        <taxon>Rhodobacter</taxon>
    </lineage>
</organism>
<evidence type="ECO:0000259" key="3">
    <source>
        <dbReference type="PROSITE" id="PS51737"/>
    </source>
</evidence>
<gene>
    <name evidence="4" type="ORF">SAMN04244550_03637</name>
</gene>
<evidence type="ECO:0000256" key="1">
    <source>
        <dbReference type="SAM" id="MobiDB-lite"/>
    </source>
</evidence>
<dbReference type="InterPro" id="IPR050639">
    <property type="entry name" value="SSR_resolvase"/>
</dbReference>
<dbReference type="Pfam" id="PF07508">
    <property type="entry name" value="Recombinase"/>
    <property type="match status" value="1"/>
</dbReference>
<dbReference type="InterPro" id="IPR038109">
    <property type="entry name" value="DNA_bind_recomb_sf"/>
</dbReference>
<dbReference type="InterPro" id="IPR011109">
    <property type="entry name" value="DNA_bind_recombinase_dom"/>
</dbReference>
<accession>A0A1G7SN77</accession>
<dbReference type="Pfam" id="PF00239">
    <property type="entry name" value="Resolvase"/>
    <property type="match status" value="1"/>
</dbReference>
<feature type="compositionally biased region" description="Basic and acidic residues" evidence="1">
    <location>
        <begin position="1"/>
        <end position="12"/>
    </location>
</feature>
<evidence type="ECO:0000259" key="2">
    <source>
        <dbReference type="PROSITE" id="PS51736"/>
    </source>
</evidence>
<evidence type="ECO:0000313" key="5">
    <source>
        <dbReference type="Proteomes" id="UP000183812"/>
    </source>
</evidence>
<dbReference type="GO" id="GO:0000150">
    <property type="term" value="F:DNA strand exchange activity"/>
    <property type="evidence" value="ECO:0007669"/>
    <property type="project" value="InterPro"/>
</dbReference>